<dbReference type="Proteomes" id="UP000826234">
    <property type="component" value="Unassembled WGS sequence"/>
</dbReference>
<evidence type="ECO:0000313" key="7">
    <source>
        <dbReference type="Proteomes" id="UP000826234"/>
    </source>
</evidence>
<organism evidence="6 7">
    <name type="scientific">Phrynosoma platyrhinos</name>
    <name type="common">Desert horned lizard</name>
    <dbReference type="NCBI Taxonomy" id="52577"/>
    <lineage>
        <taxon>Eukaryota</taxon>
        <taxon>Metazoa</taxon>
        <taxon>Chordata</taxon>
        <taxon>Craniata</taxon>
        <taxon>Vertebrata</taxon>
        <taxon>Euteleostomi</taxon>
        <taxon>Lepidosauria</taxon>
        <taxon>Squamata</taxon>
        <taxon>Bifurcata</taxon>
        <taxon>Unidentata</taxon>
        <taxon>Episquamata</taxon>
        <taxon>Toxicofera</taxon>
        <taxon>Iguania</taxon>
        <taxon>Phrynosomatidae</taxon>
        <taxon>Phrynosomatinae</taxon>
        <taxon>Phrynosoma</taxon>
    </lineage>
</organism>
<evidence type="ECO:0000256" key="4">
    <source>
        <dbReference type="ARBA" id="ARBA00046271"/>
    </source>
</evidence>
<comment type="caution">
    <text evidence="6">The sequence shown here is derived from an EMBL/GenBank/DDBJ whole genome shotgun (WGS) entry which is preliminary data.</text>
</comment>
<comment type="subcellular location">
    <subcellularLocation>
        <location evidence="4">Peroxisome membrane</location>
    </subcellularLocation>
</comment>
<proteinExistence type="predicted"/>
<accession>A0ABQ7SRT6</accession>
<dbReference type="PANTHER" id="PTHR12652:SF22">
    <property type="entry name" value="PEROXISOMAL MEMBRANE PROTEIN 11A"/>
    <property type="match status" value="1"/>
</dbReference>
<sequence>MPRPHSPPLQWGCAGGVSALDHAPLRCPAESQGLLREFRLGSRRGGMEAFVRFTNQTQGRERIFRTLDSAASATIDLAHPERATQYSCMLLSYMLEHKPGQEQVVMKLKRLESNMSSGRKLFRLGNTVHAIVAARQATQLSDVIPRFCLTASNLNRALFFICDTVLWVKSVGLVSDIDKEKWRNWATKCYYYSLMMNLAEDVYQLCWCMEHMAQMQKPEEDSSPCDHDADDGLPPFLLFLYLTLRKHPPLLLDTVKNLCDLSSPLDRLGIYRSNPGIIGLCGLISSLVGILTVIRPHLRLKH</sequence>
<feature type="transmembrane region" description="Helical" evidence="5">
    <location>
        <begin position="276"/>
        <end position="294"/>
    </location>
</feature>
<keyword evidence="2 5" id="KW-0472">Membrane</keyword>
<evidence type="ECO:0008006" key="8">
    <source>
        <dbReference type="Google" id="ProtNLM"/>
    </source>
</evidence>
<evidence type="ECO:0000256" key="5">
    <source>
        <dbReference type="SAM" id="Phobius"/>
    </source>
</evidence>
<evidence type="ECO:0000313" key="6">
    <source>
        <dbReference type="EMBL" id="KAH0620025.1"/>
    </source>
</evidence>
<keyword evidence="7" id="KW-1185">Reference proteome</keyword>
<reference evidence="6 7" key="1">
    <citation type="journal article" date="2022" name="Gigascience">
        <title>A chromosome-level genome assembly and annotation of the desert horned lizard, Phrynosoma platyrhinos, provides insight into chromosomal rearrangements among reptiles.</title>
        <authorList>
            <person name="Koochekian N."/>
            <person name="Ascanio A."/>
            <person name="Farleigh K."/>
            <person name="Card D.C."/>
            <person name="Schield D.R."/>
            <person name="Castoe T.A."/>
            <person name="Jezkova T."/>
        </authorList>
    </citation>
    <scope>NUCLEOTIDE SEQUENCE [LARGE SCALE GENOMIC DNA]</scope>
    <source>
        <strain evidence="6">NK-2021</strain>
    </source>
</reference>
<evidence type="ECO:0000256" key="1">
    <source>
        <dbReference type="ARBA" id="ARBA00022593"/>
    </source>
</evidence>
<dbReference type="PANTHER" id="PTHR12652">
    <property type="entry name" value="PEROXISOMAL BIOGENESIS FACTOR 11"/>
    <property type="match status" value="1"/>
</dbReference>
<keyword evidence="1" id="KW-0962">Peroxisome biogenesis</keyword>
<gene>
    <name evidence="6" type="ORF">JD844_014535</name>
</gene>
<evidence type="ECO:0000256" key="2">
    <source>
        <dbReference type="ARBA" id="ARBA00023136"/>
    </source>
</evidence>
<name>A0ABQ7SRT6_PHRPL</name>
<evidence type="ECO:0000256" key="3">
    <source>
        <dbReference type="ARBA" id="ARBA00023140"/>
    </source>
</evidence>
<keyword evidence="3" id="KW-0576">Peroxisome</keyword>
<keyword evidence="5" id="KW-1133">Transmembrane helix</keyword>
<dbReference type="InterPro" id="IPR008733">
    <property type="entry name" value="PEX11"/>
</dbReference>
<keyword evidence="5" id="KW-0812">Transmembrane</keyword>
<dbReference type="EMBL" id="JAIPUX010003439">
    <property type="protein sequence ID" value="KAH0620025.1"/>
    <property type="molecule type" value="Genomic_DNA"/>
</dbReference>
<dbReference type="Pfam" id="PF05648">
    <property type="entry name" value="PEX11"/>
    <property type="match status" value="1"/>
</dbReference>
<protein>
    <recommendedName>
        <fullName evidence="8">Peroxisomal biogenesis factor 11 alpha</fullName>
    </recommendedName>
</protein>